<keyword evidence="8 13" id="KW-0547">Nucleotide-binding</keyword>
<dbReference type="Pfam" id="PF02606">
    <property type="entry name" value="LpxK"/>
    <property type="match status" value="1"/>
</dbReference>
<comment type="pathway">
    <text evidence="2 13">Glycolipid biosynthesis; lipid IV(A) biosynthesis; lipid IV(A) from (3R)-3-hydroxytetradecanoyl-[acyl-carrier-protein] and UDP-N-acetyl-alpha-D-glucosamine: step 6/6.</text>
</comment>
<dbReference type="RefSeq" id="WP_091639700.1">
    <property type="nucleotide sequence ID" value="NZ_FOEG01000001.1"/>
</dbReference>
<evidence type="ECO:0000256" key="11">
    <source>
        <dbReference type="ARBA" id="ARBA00023098"/>
    </source>
</evidence>
<dbReference type="Proteomes" id="UP000199657">
    <property type="component" value="Unassembled WGS sequence"/>
</dbReference>
<dbReference type="EMBL" id="FOEG01000001">
    <property type="protein sequence ID" value="SEO52725.1"/>
    <property type="molecule type" value="Genomic_DNA"/>
</dbReference>
<dbReference type="NCBIfam" id="TIGR00682">
    <property type="entry name" value="lpxK"/>
    <property type="match status" value="1"/>
</dbReference>
<dbReference type="GO" id="GO:0009245">
    <property type="term" value="P:lipid A biosynthetic process"/>
    <property type="evidence" value="ECO:0007669"/>
    <property type="project" value="UniProtKB-UniRule"/>
</dbReference>
<sequence length="339" mass="37751">MTGFPQFWLRNTPRSLLLLPASWLYRIVAFARRSAYRWGVLGRERIGVPVLVIGNIFVGGTGKTPLVLWMVRYLRAMGKRPGIITRGYGGQAKEWPQVVHEDSDPLDVGDEPVLLAQRGGCPVVASPDRVDAARTLVEEFGCDVVVSDDGLQHYRLMRDMEVVVVDAARGLGNGHCLPAGPLREPRSRLRTVDLLVANGGPSWLTPYYFTLRLNQAVGITDVTRSRSLTDFAGEQAHAIAGIGNPDRFFAALGRYGIEVIQHPFADHYPFAEKDITFDDDLPVLMTEKDAVKCRPHASERHWAVPAETVLTAETERAMKARVRAALERFQTGRKRRSRA</sequence>
<dbReference type="PANTHER" id="PTHR42724">
    <property type="entry name" value="TETRAACYLDISACCHARIDE 4'-KINASE"/>
    <property type="match status" value="1"/>
</dbReference>
<evidence type="ECO:0000313" key="15">
    <source>
        <dbReference type="Proteomes" id="UP000199657"/>
    </source>
</evidence>
<keyword evidence="11 13" id="KW-0443">Lipid metabolism</keyword>
<evidence type="ECO:0000313" key="14">
    <source>
        <dbReference type="EMBL" id="SEO52725.1"/>
    </source>
</evidence>
<keyword evidence="9 13" id="KW-0418">Kinase</keyword>
<dbReference type="UniPathway" id="UPA00359">
    <property type="reaction ID" value="UER00482"/>
</dbReference>
<evidence type="ECO:0000256" key="5">
    <source>
        <dbReference type="ARBA" id="ARBA00022516"/>
    </source>
</evidence>
<keyword evidence="6 13" id="KW-0441">Lipid A biosynthesis</keyword>
<dbReference type="SUPFAM" id="SSF52540">
    <property type="entry name" value="P-loop containing nucleoside triphosphate hydrolases"/>
    <property type="match status" value="1"/>
</dbReference>
<dbReference type="STRING" id="406100.SAMN04488052_101542"/>
<dbReference type="GO" id="GO:0009244">
    <property type="term" value="P:lipopolysaccharide core region biosynthetic process"/>
    <property type="evidence" value="ECO:0007669"/>
    <property type="project" value="TreeGrafter"/>
</dbReference>
<evidence type="ECO:0000256" key="9">
    <source>
        <dbReference type="ARBA" id="ARBA00022777"/>
    </source>
</evidence>
<organism evidence="14 15">
    <name type="scientific">Aquisalimonas asiatica</name>
    <dbReference type="NCBI Taxonomy" id="406100"/>
    <lineage>
        <taxon>Bacteria</taxon>
        <taxon>Pseudomonadati</taxon>
        <taxon>Pseudomonadota</taxon>
        <taxon>Gammaproteobacteria</taxon>
        <taxon>Chromatiales</taxon>
        <taxon>Ectothiorhodospiraceae</taxon>
        <taxon>Aquisalimonas</taxon>
    </lineage>
</organism>
<evidence type="ECO:0000256" key="3">
    <source>
        <dbReference type="ARBA" id="ARBA00012071"/>
    </source>
</evidence>
<reference evidence="14 15" key="1">
    <citation type="submission" date="2016-10" db="EMBL/GenBank/DDBJ databases">
        <authorList>
            <person name="de Groot N.N."/>
        </authorList>
    </citation>
    <scope>NUCLEOTIDE SEQUENCE [LARGE SCALE GENOMIC DNA]</scope>
    <source>
        <strain evidence="14 15">CGMCC 1.6291</strain>
    </source>
</reference>
<protein>
    <recommendedName>
        <fullName evidence="4 13">Tetraacyldisaccharide 4'-kinase</fullName>
        <ecNumber evidence="3 13">2.7.1.130</ecNumber>
    </recommendedName>
    <alternativeName>
        <fullName evidence="12 13">Lipid A 4'-kinase</fullName>
    </alternativeName>
</protein>
<evidence type="ECO:0000256" key="10">
    <source>
        <dbReference type="ARBA" id="ARBA00022840"/>
    </source>
</evidence>
<comment type="catalytic activity">
    <reaction evidence="13">
        <text>a lipid A disaccharide + ATP = a lipid IVA + ADP + H(+)</text>
        <dbReference type="Rhea" id="RHEA:67840"/>
        <dbReference type="ChEBI" id="CHEBI:15378"/>
        <dbReference type="ChEBI" id="CHEBI:30616"/>
        <dbReference type="ChEBI" id="CHEBI:176343"/>
        <dbReference type="ChEBI" id="CHEBI:176425"/>
        <dbReference type="ChEBI" id="CHEBI:456216"/>
        <dbReference type="EC" id="2.7.1.130"/>
    </reaction>
</comment>
<evidence type="ECO:0000256" key="12">
    <source>
        <dbReference type="ARBA" id="ARBA00029757"/>
    </source>
</evidence>
<dbReference type="InterPro" id="IPR003758">
    <property type="entry name" value="LpxK"/>
</dbReference>
<dbReference type="GO" id="GO:0005886">
    <property type="term" value="C:plasma membrane"/>
    <property type="evidence" value="ECO:0007669"/>
    <property type="project" value="TreeGrafter"/>
</dbReference>
<dbReference type="GO" id="GO:0005524">
    <property type="term" value="F:ATP binding"/>
    <property type="evidence" value="ECO:0007669"/>
    <property type="project" value="UniProtKB-UniRule"/>
</dbReference>
<dbReference type="HAMAP" id="MF_00409">
    <property type="entry name" value="LpxK"/>
    <property type="match status" value="1"/>
</dbReference>
<dbReference type="GO" id="GO:0009029">
    <property type="term" value="F:lipid-A 4'-kinase activity"/>
    <property type="evidence" value="ECO:0007669"/>
    <property type="project" value="UniProtKB-UniRule"/>
</dbReference>
<dbReference type="EC" id="2.7.1.130" evidence="3 13"/>
<keyword evidence="5 13" id="KW-0444">Lipid biosynthesis</keyword>
<feature type="binding site" evidence="13">
    <location>
        <begin position="57"/>
        <end position="64"/>
    </location>
    <ligand>
        <name>ATP</name>
        <dbReference type="ChEBI" id="CHEBI:30616"/>
    </ligand>
</feature>
<proteinExistence type="inferred from homology"/>
<dbReference type="OrthoDB" id="9766423at2"/>
<dbReference type="PANTHER" id="PTHR42724:SF1">
    <property type="entry name" value="TETRAACYLDISACCHARIDE 4'-KINASE, MITOCHONDRIAL-RELATED"/>
    <property type="match status" value="1"/>
</dbReference>
<dbReference type="AlphaFoldDB" id="A0A1H8QER7"/>
<evidence type="ECO:0000256" key="2">
    <source>
        <dbReference type="ARBA" id="ARBA00004870"/>
    </source>
</evidence>
<keyword evidence="15" id="KW-1185">Reference proteome</keyword>
<evidence type="ECO:0000256" key="8">
    <source>
        <dbReference type="ARBA" id="ARBA00022741"/>
    </source>
</evidence>
<name>A0A1H8QER7_9GAMM</name>
<comment type="similarity">
    <text evidence="13">Belongs to the LpxK family.</text>
</comment>
<keyword evidence="7 13" id="KW-0808">Transferase</keyword>
<evidence type="ECO:0000256" key="13">
    <source>
        <dbReference type="HAMAP-Rule" id="MF_00409"/>
    </source>
</evidence>
<keyword evidence="10 13" id="KW-0067">ATP-binding</keyword>
<dbReference type="InterPro" id="IPR027417">
    <property type="entry name" value="P-loop_NTPase"/>
</dbReference>
<accession>A0A1H8QER7</accession>
<evidence type="ECO:0000256" key="1">
    <source>
        <dbReference type="ARBA" id="ARBA00002274"/>
    </source>
</evidence>
<comment type="function">
    <text evidence="1 13">Transfers the gamma-phosphate of ATP to the 4'-position of a tetraacyldisaccharide 1-phosphate intermediate (termed DS-1-P) to form tetraacyldisaccharide 1,4'-bis-phosphate (lipid IVA).</text>
</comment>
<evidence type="ECO:0000256" key="6">
    <source>
        <dbReference type="ARBA" id="ARBA00022556"/>
    </source>
</evidence>
<evidence type="ECO:0000256" key="7">
    <source>
        <dbReference type="ARBA" id="ARBA00022679"/>
    </source>
</evidence>
<gene>
    <name evidence="13" type="primary">lpxK</name>
    <name evidence="14" type="ORF">SAMN04488052_101542</name>
</gene>
<evidence type="ECO:0000256" key="4">
    <source>
        <dbReference type="ARBA" id="ARBA00016436"/>
    </source>
</evidence>